<dbReference type="Pfam" id="PF02321">
    <property type="entry name" value="OEP"/>
    <property type="match status" value="2"/>
</dbReference>
<keyword evidence="2" id="KW-0812">Transmembrane</keyword>
<dbReference type="Gene3D" id="2.20.200.10">
    <property type="entry name" value="Outer membrane efflux proteins (OEP)"/>
    <property type="match status" value="1"/>
</dbReference>
<dbReference type="PROSITE" id="PS51257">
    <property type="entry name" value="PROKAR_LIPOPROTEIN"/>
    <property type="match status" value="1"/>
</dbReference>
<accession>A0A7G9RV57</accession>
<keyword evidence="2" id="KW-0732">Signal</keyword>
<dbReference type="InterPro" id="IPR003423">
    <property type="entry name" value="OMP_efflux"/>
</dbReference>
<keyword evidence="4" id="KW-1185">Reference proteome</keyword>
<keyword evidence="2" id="KW-0564">Palmitate</keyword>
<evidence type="ECO:0000256" key="2">
    <source>
        <dbReference type="RuleBase" id="RU362097"/>
    </source>
</evidence>
<dbReference type="GO" id="GO:0015562">
    <property type="term" value="F:efflux transmembrane transporter activity"/>
    <property type="evidence" value="ECO:0007669"/>
    <property type="project" value="InterPro"/>
</dbReference>
<evidence type="ECO:0000313" key="3">
    <source>
        <dbReference type="EMBL" id="QNN59482.1"/>
    </source>
</evidence>
<reference evidence="3 4" key="1">
    <citation type="submission" date="2020-08" db="EMBL/GenBank/DDBJ databases">
        <title>Genome sequence of Diaphorobacter ruginosibacter DSM 27467T.</title>
        <authorList>
            <person name="Hyun D.-W."/>
            <person name="Bae J.-W."/>
        </authorList>
    </citation>
    <scope>NUCLEOTIDE SEQUENCE [LARGE SCALE GENOMIC DNA]</scope>
    <source>
        <strain evidence="3 4">DSM 27467</strain>
    </source>
</reference>
<keyword evidence="2" id="KW-1134">Transmembrane beta strand</keyword>
<dbReference type="AlphaFoldDB" id="A0A7G9RV57"/>
<dbReference type="GO" id="GO:0005886">
    <property type="term" value="C:plasma membrane"/>
    <property type="evidence" value="ECO:0007669"/>
    <property type="project" value="UniProtKB-SubCell"/>
</dbReference>
<dbReference type="PANTHER" id="PTHR30203:SF32">
    <property type="entry name" value="CATION EFFLUX SYSTEM PROTEIN CUSC"/>
    <property type="match status" value="1"/>
</dbReference>
<feature type="signal peptide" evidence="2">
    <location>
        <begin position="1"/>
        <end position="37"/>
    </location>
</feature>
<name>A0A7G9RV57_9BURK</name>
<evidence type="ECO:0000256" key="1">
    <source>
        <dbReference type="ARBA" id="ARBA00007613"/>
    </source>
</evidence>
<dbReference type="PANTHER" id="PTHR30203">
    <property type="entry name" value="OUTER MEMBRANE CATION EFFLUX PROTEIN"/>
    <property type="match status" value="1"/>
</dbReference>
<keyword evidence="2" id="KW-0449">Lipoprotein</keyword>
<comment type="similarity">
    <text evidence="1 2">Belongs to the outer membrane factor (OMF) (TC 1.B.17) family.</text>
</comment>
<dbReference type="NCBIfam" id="TIGR01845">
    <property type="entry name" value="outer_NodT"/>
    <property type="match status" value="1"/>
</dbReference>
<dbReference type="KEGG" id="drg:H9K76_07020"/>
<organism evidence="3 4">
    <name type="scientific">Diaphorobacter ruginosibacter</name>
    <dbReference type="NCBI Taxonomy" id="1715720"/>
    <lineage>
        <taxon>Bacteria</taxon>
        <taxon>Pseudomonadati</taxon>
        <taxon>Pseudomonadota</taxon>
        <taxon>Betaproteobacteria</taxon>
        <taxon>Burkholderiales</taxon>
        <taxon>Comamonadaceae</taxon>
        <taxon>Diaphorobacter</taxon>
    </lineage>
</organism>
<dbReference type="Proteomes" id="UP000515811">
    <property type="component" value="Chromosome"/>
</dbReference>
<dbReference type="InterPro" id="IPR010131">
    <property type="entry name" value="MdtP/NodT-like"/>
</dbReference>
<dbReference type="EMBL" id="CP060714">
    <property type="protein sequence ID" value="QNN59482.1"/>
    <property type="molecule type" value="Genomic_DNA"/>
</dbReference>
<protein>
    <submittedName>
        <fullName evidence="3">Efflux transporter outer membrane subunit</fullName>
    </submittedName>
</protein>
<gene>
    <name evidence="3" type="ORF">H9K76_07020</name>
</gene>
<proteinExistence type="inferred from homology"/>
<comment type="subcellular location">
    <subcellularLocation>
        <location evidence="2">Cell membrane</location>
        <topology evidence="2">Lipid-anchor</topology>
    </subcellularLocation>
</comment>
<evidence type="ECO:0000313" key="4">
    <source>
        <dbReference type="Proteomes" id="UP000515811"/>
    </source>
</evidence>
<sequence length="543" mass="59080">METHSRPAPRQSPLFARTRLAALLAAPMMLSACMSLAPDYQQPPLPVQDTMEHAKSSAALSPDQQAAVRVDENNGPMNWQEFVAEPRLRELIRQALDNNRDLRVATLAIEKARAQYGVERSALFPSVAATGVGNRSRTADDLTSAGRSNTSGQYTAQLGFSSYEIDFFGRVRNLNEAALQEFLRTGESRRSVQLSLIAEVANAWLTTDADARRLMLARETLRTRKEALMLTERSHELGASNGLTLAQTRTTVDSARVDVATFVSQLARDRNALALLVGDSVHESLLPPSIAQAAATRTEPAPLGEGQRSAERLASVQTTLPEPATSLLSVPQDLPSSVLLHRPDVQAAEHTLRGTYASIGAARAAFFPSITLTSSIGVGSSSLSNLFDSGNGTWSFIPQIRLPIFDAGRNRANLRISEVARDTAVAQYEKTVQVAFREVSDALADRATLDERLDAQRSLVDATRKALELSDARYRLGADNYLTVLDAQRSLYTAQQTQITLQLAEQANRITLYKVLGGQWTDGELEREDVAASARPPADTATD</sequence>
<feature type="chain" id="PRO_5029033978" evidence="2">
    <location>
        <begin position="38"/>
        <end position="543"/>
    </location>
</feature>
<dbReference type="Gene3D" id="1.20.1600.10">
    <property type="entry name" value="Outer membrane efflux proteins (OEP)"/>
    <property type="match status" value="1"/>
</dbReference>
<dbReference type="SUPFAM" id="SSF56954">
    <property type="entry name" value="Outer membrane efflux proteins (OEP)"/>
    <property type="match status" value="1"/>
</dbReference>
<keyword evidence="2" id="KW-0472">Membrane</keyword>